<reference evidence="10 11" key="1">
    <citation type="journal article" date="2016" name="Nat. Commun.">
        <title>Thousands of microbial genomes shed light on interconnected biogeochemical processes in an aquifer system.</title>
        <authorList>
            <person name="Anantharaman K."/>
            <person name="Brown C.T."/>
            <person name="Hug L.A."/>
            <person name="Sharon I."/>
            <person name="Castelle C.J."/>
            <person name="Probst A.J."/>
            <person name="Thomas B.C."/>
            <person name="Singh A."/>
            <person name="Wilkins M.J."/>
            <person name="Karaoz U."/>
            <person name="Brodie E.L."/>
            <person name="Williams K.H."/>
            <person name="Hubbard S.S."/>
            <person name="Banfield J.F."/>
        </authorList>
    </citation>
    <scope>NUCLEOTIDE SEQUENCE [LARGE SCALE GENOMIC DNA]</scope>
</reference>
<dbReference type="Gene3D" id="1.10.1220.10">
    <property type="entry name" value="Met repressor-like"/>
    <property type="match status" value="1"/>
</dbReference>
<dbReference type="NCBIfam" id="NF002815">
    <property type="entry name" value="PRK02967.1"/>
    <property type="match status" value="1"/>
</dbReference>
<comment type="cofactor">
    <cofactor evidence="7">
        <name>Ni(2+)</name>
        <dbReference type="ChEBI" id="CHEBI:49786"/>
    </cofactor>
    <text evidence="7">Binds 1 nickel ion per subunit.</text>
</comment>
<dbReference type="Pfam" id="PF08753">
    <property type="entry name" value="NikR_C"/>
    <property type="match status" value="1"/>
</dbReference>
<dbReference type="NCBIfam" id="NF003381">
    <property type="entry name" value="PRK04460.1"/>
    <property type="match status" value="1"/>
</dbReference>
<feature type="binding site" evidence="7">
    <location>
        <position position="77"/>
    </location>
    <ligand>
        <name>Ni(2+)</name>
        <dbReference type="ChEBI" id="CHEBI:49786"/>
    </ligand>
</feature>
<evidence type="ECO:0000313" key="11">
    <source>
        <dbReference type="Proteomes" id="UP000177309"/>
    </source>
</evidence>
<dbReference type="AlphaFoldDB" id="A0A1F4TM65"/>
<dbReference type="Proteomes" id="UP000177309">
    <property type="component" value="Unassembled WGS sequence"/>
</dbReference>
<dbReference type="Pfam" id="PF01402">
    <property type="entry name" value="RHH_1"/>
    <property type="match status" value="1"/>
</dbReference>
<evidence type="ECO:0000256" key="7">
    <source>
        <dbReference type="HAMAP-Rule" id="MF_00476"/>
    </source>
</evidence>
<proteinExistence type="inferred from homology"/>
<dbReference type="SUPFAM" id="SSF47598">
    <property type="entry name" value="Ribbon-helix-helix"/>
    <property type="match status" value="1"/>
</dbReference>
<dbReference type="Gene3D" id="3.30.70.1150">
    <property type="entry name" value="ACT-like. Chain A, domain 2"/>
    <property type="match status" value="1"/>
</dbReference>
<dbReference type="GO" id="GO:0003700">
    <property type="term" value="F:DNA-binding transcription factor activity"/>
    <property type="evidence" value="ECO:0007669"/>
    <property type="project" value="UniProtKB-UniRule"/>
</dbReference>
<dbReference type="SUPFAM" id="SSF55021">
    <property type="entry name" value="ACT-like"/>
    <property type="match status" value="1"/>
</dbReference>
<evidence type="ECO:0000313" key="10">
    <source>
        <dbReference type="EMBL" id="OGC33659.1"/>
    </source>
</evidence>
<dbReference type="InterPro" id="IPR045865">
    <property type="entry name" value="ACT-like_dom_sf"/>
</dbReference>
<evidence type="ECO:0000256" key="2">
    <source>
        <dbReference type="ARBA" id="ARBA00022596"/>
    </source>
</evidence>
<name>A0A1F4TM65_UNCSA</name>
<dbReference type="InterPro" id="IPR014864">
    <property type="entry name" value="TF_NikR_Ni-bd_C"/>
</dbReference>
<dbReference type="GO" id="GO:0010045">
    <property type="term" value="P:response to nickel cation"/>
    <property type="evidence" value="ECO:0007669"/>
    <property type="project" value="InterPro"/>
</dbReference>
<evidence type="ECO:0000259" key="8">
    <source>
        <dbReference type="Pfam" id="PF01402"/>
    </source>
</evidence>
<organism evidence="10 11">
    <name type="scientific">candidate division WOR-1 bacterium RIFOXYC2_FULL_41_25</name>
    <dbReference type="NCBI Taxonomy" id="1802586"/>
    <lineage>
        <taxon>Bacteria</taxon>
        <taxon>Bacillati</taxon>
        <taxon>Saganbacteria</taxon>
    </lineage>
</organism>
<protein>
    <recommendedName>
        <fullName evidence="7">Putative nickel-responsive regulator</fullName>
    </recommendedName>
</protein>
<comment type="caution">
    <text evidence="10">The sequence shown here is derived from an EMBL/GenBank/DDBJ whole genome shotgun (WGS) entry which is preliminary data.</text>
</comment>
<dbReference type="InterPro" id="IPR027271">
    <property type="entry name" value="Acetolactate_synth/TF_NikR_C"/>
</dbReference>
<evidence type="ECO:0000259" key="9">
    <source>
        <dbReference type="Pfam" id="PF08753"/>
    </source>
</evidence>
<evidence type="ECO:0000256" key="6">
    <source>
        <dbReference type="ARBA" id="ARBA00023163"/>
    </source>
</evidence>
<comment type="function">
    <text evidence="7">Transcriptional regulator.</text>
</comment>
<dbReference type="PANTHER" id="PTHR34719:SF2">
    <property type="entry name" value="NICKEL-RESPONSIVE REGULATOR"/>
    <property type="match status" value="1"/>
</dbReference>
<dbReference type="InterPro" id="IPR013321">
    <property type="entry name" value="Arc_rbn_hlx_hlx"/>
</dbReference>
<dbReference type="PANTHER" id="PTHR34719">
    <property type="entry name" value="NICKEL-RESPONSIVE REGULATOR"/>
    <property type="match status" value="1"/>
</dbReference>
<dbReference type="GO" id="GO:0016151">
    <property type="term" value="F:nickel cation binding"/>
    <property type="evidence" value="ECO:0007669"/>
    <property type="project" value="UniProtKB-UniRule"/>
</dbReference>
<evidence type="ECO:0000256" key="5">
    <source>
        <dbReference type="ARBA" id="ARBA00023125"/>
    </source>
</evidence>
<keyword evidence="4 7" id="KW-0805">Transcription regulation</keyword>
<dbReference type="NCBIfam" id="NF002169">
    <property type="entry name" value="PRK01002.1"/>
    <property type="match status" value="1"/>
</dbReference>
<dbReference type="EMBL" id="MEUI01000030">
    <property type="protein sequence ID" value="OGC33659.1"/>
    <property type="molecule type" value="Genomic_DNA"/>
</dbReference>
<evidence type="ECO:0000256" key="4">
    <source>
        <dbReference type="ARBA" id="ARBA00023015"/>
    </source>
</evidence>
<comment type="similarity">
    <text evidence="1 7">Belongs to the transcriptional regulatory CopG/NikR family.</text>
</comment>
<feature type="domain" description="Transcription factor NikR nickel binding C-terminal" evidence="9">
    <location>
        <begin position="54"/>
        <end position="130"/>
    </location>
</feature>
<accession>A0A1F4TM65</accession>
<keyword evidence="2 7" id="KW-0533">Nickel</keyword>
<dbReference type="InterPro" id="IPR002145">
    <property type="entry name" value="CopG"/>
</dbReference>
<keyword evidence="3 7" id="KW-0479">Metal-binding</keyword>
<dbReference type="InterPro" id="IPR022988">
    <property type="entry name" value="Ni_resp_reg_NikR"/>
</dbReference>
<dbReference type="HAMAP" id="MF_00476">
    <property type="entry name" value="NikR"/>
    <property type="match status" value="1"/>
</dbReference>
<dbReference type="InterPro" id="IPR050192">
    <property type="entry name" value="CopG/NikR_regulator"/>
</dbReference>
<evidence type="ECO:0000256" key="3">
    <source>
        <dbReference type="ARBA" id="ARBA00022723"/>
    </source>
</evidence>
<dbReference type="CDD" id="cd22231">
    <property type="entry name" value="RHH_NikR_HicB-like"/>
    <property type="match status" value="1"/>
</dbReference>
<keyword evidence="6 7" id="KW-0804">Transcription</keyword>
<dbReference type="InterPro" id="IPR010985">
    <property type="entry name" value="Ribbon_hlx_hlx"/>
</dbReference>
<feature type="binding site" evidence="7">
    <location>
        <position position="90"/>
    </location>
    <ligand>
        <name>Ni(2+)</name>
        <dbReference type="ChEBI" id="CHEBI:49786"/>
    </ligand>
</feature>
<dbReference type="GO" id="GO:0003677">
    <property type="term" value="F:DNA binding"/>
    <property type="evidence" value="ECO:0007669"/>
    <property type="project" value="UniProtKB-KW"/>
</dbReference>
<keyword evidence="5 7" id="KW-0238">DNA-binding</keyword>
<feature type="binding site" evidence="7">
    <location>
        <position position="88"/>
    </location>
    <ligand>
        <name>Ni(2+)</name>
        <dbReference type="ChEBI" id="CHEBI:49786"/>
    </ligand>
</feature>
<feature type="binding site" evidence="7">
    <location>
        <position position="96"/>
    </location>
    <ligand>
        <name>Ni(2+)</name>
        <dbReference type="ChEBI" id="CHEBI:49786"/>
    </ligand>
</feature>
<dbReference type="NCBIfam" id="NF001884">
    <property type="entry name" value="PRK00630.1"/>
    <property type="match status" value="1"/>
</dbReference>
<evidence type="ECO:0000256" key="1">
    <source>
        <dbReference type="ARBA" id="ARBA00008478"/>
    </source>
</evidence>
<feature type="domain" description="Ribbon-helix-helix protein CopG" evidence="8">
    <location>
        <begin position="3"/>
        <end position="39"/>
    </location>
</feature>
<sequence>MTKRFGVSLPDELLQKLDKLAKKKGYDNRSEAIRDLIRDKFVEEEWSQDSAEVVGTVTLVYNHHSHDLSDKLADLQHSHFKNIISTTHIHLDQHNCLEVLVVRGKSSKVKEISDQLIATKGVKHGKLVMTSTGKKLV</sequence>
<gene>
    <name evidence="10" type="ORF">A2462_02320</name>
</gene>